<sequence>MSGTTGADLPPEILSRILHCVTPARFYWHDLAKLRRWKHEVVASSLVCKYWSEAIRPLLFKELQLHSAEDVQFLKNIIGSPEFTTSSLSRAIQRIHIHQEVTEAKSWFHHVHGLSARLRETKFDCTVVSQAGNAGNAAPMPSRWAPFASMPSITPSSGYVRLSWLRLSGVVFTSTTELARLVDNFPTLKCCVCNQVTFSDLSPVVQSRRTRRRTSLALCACTISRCKDMTVLAKAALAADILAAGRRMGLDGRTWDATLQALLALVPNEIEQANVELDGQNGGVFDVASIRCYSLDQGESASDYVSADVNAGRPNAGQDAGTPTPLAHVESITLQLSFANAETVDTLAWEALRAVVDSPHMRRIRIRYSSTWALDADKLQFWGYNCDPVTSADILSVPAEHTIDGTTIALDTTEQAEWLLRPVRPRPVRPRSGSESVTREKYLRQLVAARVRGVSTDTSSGTAPPTTDSTQHTVLEQTHEAADIDV</sequence>
<dbReference type="EMBL" id="JH930475">
    <property type="protein sequence ID" value="EKM52871.1"/>
    <property type="molecule type" value="Genomic_DNA"/>
</dbReference>
<dbReference type="InParanoid" id="K5USJ3"/>
<keyword evidence="3" id="KW-1185">Reference proteome</keyword>
<feature type="compositionally biased region" description="Basic and acidic residues" evidence="1">
    <location>
        <begin position="477"/>
        <end position="486"/>
    </location>
</feature>
<accession>K5USJ3</accession>
<dbReference type="GeneID" id="18911375"/>
<name>K5USJ3_PHACS</name>
<dbReference type="Proteomes" id="UP000008370">
    <property type="component" value="Unassembled WGS sequence"/>
</dbReference>
<dbReference type="AlphaFoldDB" id="K5USJ3"/>
<organism evidence="2 3">
    <name type="scientific">Phanerochaete carnosa (strain HHB-10118-sp)</name>
    <name type="common">White-rot fungus</name>
    <name type="synonym">Peniophora carnosa</name>
    <dbReference type="NCBI Taxonomy" id="650164"/>
    <lineage>
        <taxon>Eukaryota</taxon>
        <taxon>Fungi</taxon>
        <taxon>Dikarya</taxon>
        <taxon>Basidiomycota</taxon>
        <taxon>Agaricomycotina</taxon>
        <taxon>Agaricomycetes</taxon>
        <taxon>Polyporales</taxon>
        <taxon>Phanerochaetaceae</taxon>
        <taxon>Phanerochaete</taxon>
    </lineage>
</organism>
<dbReference type="CDD" id="cd09917">
    <property type="entry name" value="F-box_SF"/>
    <property type="match status" value="1"/>
</dbReference>
<evidence type="ECO:0000256" key="1">
    <source>
        <dbReference type="SAM" id="MobiDB-lite"/>
    </source>
</evidence>
<evidence type="ECO:0000313" key="2">
    <source>
        <dbReference type="EMBL" id="EKM52871.1"/>
    </source>
</evidence>
<dbReference type="HOGENOM" id="CLU_024266_0_0_1"/>
<feature type="compositionally biased region" description="Polar residues" evidence="1">
    <location>
        <begin position="455"/>
        <end position="476"/>
    </location>
</feature>
<proteinExistence type="predicted"/>
<reference evidence="2 3" key="1">
    <citation type="journal article" date="2012" name="BMC Genomics">
        <title>Comparative genomics of the white-rot fungi, Phanerochaete carnosa and P. chrysosporium, to elucidate the genetic basis of the distinct wood types they colonize.</title>
        <authorList>
            <person name="Suzuki H."/>
            <person name="MacDonald J."/>
            <person name="Syed K."/>
            <person name="Salamov A."/>
            <person name="Hori C."/>
            <person name="Aerts A."/>
            <person name="Henrissat B."/>
            <person name="Wiebenga A."/>
            <person name="vanKuyk P.A."/>
            <person name="Barry K."/>
            <person name="Lindquist E."/>
            <person name="LaButti K."/>
            <person name="Lapidus A."/>
            <person name="Lucas S."/>
            <person name="Coutinho P."/>
            <person name="Gong Y."/>
            <person name="Samejima M."/>
            <person name="Mahadevan R."/>
            <person name="Abou-Zaid M."/>
            <person name="de Vries R.P."/>
            <person name="Igarashi K."/>
            <person name="Yadav J.S."/>
            <person name="Grigoriev I.V."/>
            <person name="Master E.R."/>
        </authorList>
    </citation>
    <scope>NUCLEOTIDE SEQUENCE [LARGE SCALE GENOMIC DNA]</scope>
    <source>
        <strain evidence="2 3">HHB-10118-sp</strain>
    </source>
</reference>
<dbReference type="OrthoDB" id="2804335at2759"/>
<dbReference type="KEGG" id="pco:PHACADRAFT_198919"/>
<dbReference type="RefSeq" id="XP_007399200.1">
    <property type="nucleotide sequence ID" value="XM_007399138.1"/>
</dbReference>
<feature type="region of interest" description="Disordered" evidence="1">
    <location>
        <begin position="452"/>
        <end position="486"/>
    </location>
</feature>
<gene>
    <name evidence="2" type="ORF">PHACADRAFT_198919</name>
</gene>
<evidence type="ECO:0000313" key="3">
    <source>
        <dbReference type="Proteomes" id="UP000008370"/>
    </source>
</evidence>
<protein>
    <submittedName>
        <fullName evidence="2">Uncharacterized protein</fullName>
    </submittedName>
</protein>